<protein>
    <submittedName>
        <fullName evidence="1">Uncharacterized protein</fullName>
    </submittedName>
</protein>
<dbReference type="Proteomes" id="UP000008370">
    <property type="component" value="Unassembled WGS sequence"/>
</dbReference>
<evidence type="ECO:0000313" key="2">
    <source>
        <dbReference type="Proteomes" id="UP000008370"/>
    </source>
</evidence>
<dbReference type="EMBL" id="JH930473">
    <property type="protein sequence ID" value="EKM54615.1"/>
    <property type="molecule type" value="Genomic_DNA"/>
</dbReference>
<reference evidence="1 2" key="1">
    <citation type="journal article" date="2012" name="BMC Genomics">
        <title>Comparative genomics of the white-rot fungi, Phanerochaete carnosa and P. chrysosporium, to elucidate the genetic basis of the distinct wood types they colonize.</title>
        <authorList>
            <person name="Suzuki H."/>
            <person name="MacDonald J."/>
            <person name="Syed K."/>
            <person name="Salamov A."/>
            <person name="Hori C."/>
            <person name="Aerts A."/>
            <person name="Henrissat B."/>
            <person name="Wiebenga A."/>
            <person name="vanKuyk P.A."/>
            <person name="Barry K."/>
            <person name="Lindquist E."/>
            <person name="LaButti K."/>
            <person name="Lapidus A."/>
            <person name="Lucas S."/>
            <person name="Coutinho P."/>
            <person name="Gong Y."/>
            <person name="Samejima M."/>
            <person name="Mahadevan R."/>
            <person name="Abou-Zaid M."/>
            <person name="de Vries R.P."/>
            <person name="Igarashi K."/>
            <person name="Yadav J.S."/>
            <person name="Grigoriev I.V."/>
            <person name="Master E.R."/>
        </authorList>
    </citation>
    <scope>NUCLEOTIDE SEQUENCE [LARGE SCALE GENOMIC DNA]</scope>
    <source>
        <strain evidence="1 2">HHB-10118-sp</strain>
    </source>
</reference>
<dbReference type="KEGG" id="pco:PHACADRAFT_258593"/>
<name>K5W621_PHACS</name>
<organism evidence="1 2">
    <name type="scientific">Phanerochaete carnosa (strain HHB-10118-sp)</name>
    <name type="common">White-rot fungus</name>
    <name type="synonym">Peniophora carnosa</name>
    <dbReference type="NCBI Taxonomy" id="650164"/>
    <lineage>
        <taxon>Eukaryota</taxon>
        <taxon>Fungi</taxon>
        <taxon>Dikarya</taxon>
        <taxon>Basidiomycota</taxon>
        <taxon>Agaricomycotina</taxon>
        <taxon>Agaricomycetes</taxon>
        <taxon>Polyporales</taxon>
        <taxon>Phanerochaetaceae</taxon>
        <taxon>Phanerochaete</taxon>
    </lineage>
</organism>
<accession>K5W621</accession>
<dbReference type="AlphaFoldDB" id="K5W621"/>
<keyword evidence="2" id="KW-1185">Reference proteome</keyword>
<dbReference type="InParanoid" id="K5W621"/>
<proteinExistence type="predicted"/>
<dbReference type="GeneID" id="18917155"/>
<dbReference type="HOGENOM" id="CLU_1928358_0_0_1"/>
<dbReference type="RefSeq" id="XP_007397304.1">
    <property type="nucleotide sequence ID" value="XM_007397242.1"/>
</dbReference>
<evidence type="ECO:0000313" key="1">
    <source>
        <dbReference type="EMBL" id="EKM54615.1"/>
    </source>
</evidence>
<gene>
    <name evidence="1" type="ORF">PHACADRAFT_258593</name>
</gene>
<sequence>MHRTTRRQPGYRRSLLDTLFLRSATSTSPRQTVQTPLRRRLHRLLPPPFHRFRHSLGMLHRRTGRRPMCLTSALDHYKLLSSLQSLNYLENSMLSSSLERHHIHVFVVRLCSRPVITAAEPLRLATIAKMR</sequence>